<dbReference type="KEGG" id="rher:EHE19_010425"/>
<proteinExistence type="predicted"/>
<dbReference type="OrthoDB" id="2535957at2"/>
<dbReference type="Proteomes" id="UP000306409">
    <property type="component" value="Chromosome"/>
</dbReference>
<protein>
    <recommendedName>
        <fullName evidence="4">Peptidase C-terminal archaeal/bacterial domain-containing protein</fullName>
    </recommendedName>
</protein>
<feature type="signal peptide" evidence="1">
    <location>
        <begin position="1"/>
        <end position="22"/>
    </location>
</feature>
<name>A0A4U7JK57_9FIRM</name>
<feature type="chain" id="PRO_5038843178" description="Peptidase C-terminal archaeal/bacterial domain-containing protein" evidence="1">
    <location>
        <begin position="23"/>
        <end position="401"/>
    </location>
</feature>
<evidence type="ECO:0008006" key="4">
    <source>
        <dbReference type="Google" id="ProtNLM"/>
    </source>
</evidence>
<evidence type="ECO:0000313" key="3">
    <source>
        <dbReference type="Proteomes" id="UP000306409"/>
    </source>
</evidence>
<sequence length="401" mass="45159">MRKKLALIVTIALLLSSFSTYASEIDTKNFISAGDIKNLKTINAIDEQNSLVKVDESIGDFNVETHFEVDKTQKSLKIPKLSDDKEIKNAKNKINSSKSLLSNNESEEYSKSNSTGSGLYLLDDNPRAIVNETLTEEKYMDFYFFTVTKDTFMVARLDSNNSYYKADLYIIDYETGNAILTNISSYANNIIALNGLPQGDYALAIYSMDNVGASYSLKINATNPYGGYNSIIKITQDLQQFVLKYNDNSIYANGVYVCNTSPSAVNSHLDWERDYFFSYGGNYSNRDLSISSVKIKNVVGPVTYSSSYASSQNVMLIYLDIGTLYTYFESQFQSVPHYYYSSFVDVLGKTTPRRLDADDFNYGDHILAFDLNTGRSIDFYSVLNYYYAAGIESLPTITFIQ</sequence>
<keyword evidence="1" id="KW-0732">Signal</keyword>
<keyword evidence="3" id="KW-1185">Reference proteome</keyword>
<gene>
    <name evidence="2" type="ORF">EHE19_010425</name>
</gene>
<dbReference type="RefSeq" id="WP_137695994.1">
    <property type="nucleotide sequence ID" value="NZ_CP061336.1"/>
</dbReference>
<reference evidence="2 3" key="1">
    <citation type="submission" date="2020-09" db="EMBL/GenBank/DDBJ databases">
        <title>Characterization and genome sequencing of Ruminiclostridium sp. nov. MA18.</title>
        <authorList>
            <person name="Rettenmaier R."/>
            <person name="Kowollik M.-L."/>
            <person name="Liebl W."/>
            <person name="Zverlov V."/>
        </authorList>
    </citation>
    <scope>NUCLEOTIDE SEQUENCE [LARGE SCALE GENOMIC DNA]</scope>
    <source>
        <strain evidence="2 3">MA18</strain>
    </source>
</reference>
<accession>A0A4U7JK57</accession>
<evidence type="ECO:0000313" key="2">
    <source>
        <dbReference type="EMBL" id="QNU65355.1"/>
    </source>
</evidence>
<dbReference type="Gene3D" id="2.60.120.380">
    <property type="match status" value="1"/>
</dbReference>
<dbReference type="EMBL" id="CP061336">
    <property type="protein sequence ID" value="QNU65355.1"/>
    <property type="molecule type" value="Genomic_DNA"/>
</dbReference>
<organism evidence="2 3">
    <name type="scientific">Ruminiclostridium herbifermentans</name>
    <dbReference type="NCBI Taxonomy" id="2488810"/>
    <lineage>
        <taxon>Bacteria</taxon>
        <taxon>Bacillati</taxon>
        <taxon>Bacillota</taxon>
        <taxon>Clostridia</taxon>
        <taxon>Eubacteriales</taxon>
        <taxon>Oscillospiraceae</taxon>
        <taxon>Ruminiclostridium</taxon>
    </lineage>
</organism>
<dbReference type="AlphaFoldDB" id="A0A4U7JK57"/>
<evidence type="ECO:0000256" key="1">
    <source>
        <dbReference type="SAM" id="SignalP"/>
    </source>
</evidence>